<name>X6LLJ7_RETFI</name>
<feature type="non-terminal residue" evidence="2">
    <location>
        <position position="1"/>
    </location>
</feature>
<protein>
    <submittedName>
        <fullName evidence="2">Uncharacterized protein</fullName>
    </submittedName>
</protein>
<comment type="caution">
    <text evidence="2">The sequence shown here is derived from an EMBL/GenBank/DDBJ whole genome shotgun (WGS) entry which is preliminary data.</text>
</comment>
<dbReference type="EMBL" id="ASPP01036917">
    <property type="protein sequence ID" value="ETO02007.1"/>
    <property type="molecule type" value="Genomic_DNA"/>
</dbReference>
<evidence type="ECO:0000313" key="3">
    <source>
        <dbReference type="Proteomes" id="UP000023152"/>
    </source>
</evidence>
<evidence type="ECO:0000256" key="1">
    <source>
        <dbReference type="SAM" id="MobiDB-lite"/>
    </source>
</evidence>
<reference evidence="2 3" key="1">
    <citation type="journal article" date="2013" name="Curr. Biol.">
        <title>The Genome of the Foraminiferan Reticulomyxa filosa.</title>
        <authorList>
            <person name="Glockner G."/>
            <person name="Hulsmann N."/>
            <person name="Schleicher M."/>
            <person name="Noegel A.A."/>
            <person name="Eichinger L."/>
            <person name="Gallinger C."/>
            <person name="Pawlowski J."/>
            <person name="Sierra R."/>
            <person name="Euteneuer U."/>
            <person name="Pillet L."/>
            <person name="Moustafa A."/>
            <person name="Platzer M."/>
            <person name="Groth M."/>
            <person name="Szafranski K."/>
            <person name="Schliwa M."/>
        </authorList>
    </citation>
    <scope>NUCLEOTIDE SEQUENCE [LARGE SCALE GENOMIC DNA]</scope>
</reference>
<gene>
    <name evidence="2" type="ORF">RFI_35432</name>
</gene>
<keyword evidence="3" id="KW-1185">Reference proteome</keyword>
<dbReference type="Proteomes" id="UP000023152">
    <property type="component" value="Unassembled WGS sequence"/>
</dbReference>
<proteinExistence type="predicted"/>
<sequence>SENPPKTRDDNKKKSTTNNRAVSMKKSPRNANDETAKNGKPLNVQSSFTIPKDATPKEKIDLMSSCLNTTTTGVEARIDVIDKYKELIAVEEKISIEDVKYAITEFKNPMQAQ</sequence>
<feature type="compositionally biased region" description="Basic and acidic residues" evidence="1">
    <location>
        <begin position="1"/>
        <end position="13"/>
    </location>
</feature>
<feature type="region of interest" description="Disordered" evidence="1">
    <location>
        <begin position="1"/>
        <end position="51"/>
    </location>
</feature>
<organism evidence="2 3">
    <name type="scientific">Reticulomyxa filosa</name>
    <dbReference type="NCBI Taxonomy" id="46433"/>
    <lineage>
        <taxon>Eukaryota</taxon>
        <taxon>Sar</taxon>
        <taxon>Rhizaria</taxon>
        <taxon>Retaria</taxon>
        <taxon>Foraminifera</taxon>
        <taxon>Monothalamids</taxon>
        <taxon>Reticulomyxidae</taxon>
        <taxon>Reticulomyxa</taxon>
    </lineage>
</organism>
<dbReference type="AlphaFoldDB" id="X6LLJ7"/>
<accession>X6LLJ7</accession>
<feature type="non-terminal residue" evidence="2">
    <location>
        <position position="113"/>
    </location>
</feature>
<evidence type="ECO:0000313" key="2">
    <source>
        <dbReference type="EMBL" id="ETO02007.1"/>
    </source>
</evidence>